<feature type="domain" description="ATP synthase alpha subunit C-terminal" evidence="16">
    <location>
        <begin position="411"/>
        <end position="511"/>
    </location>
</feature>
<accession>A0A0G0LRW8</accession>
<dbReference type="InterPro" id="IPR027417">
    <property type="entry name" value="P-loop_NTPase"/>
</dbReference>
<dbReference type="GO" id="GO:0046933">
    <property type="term" value="F:proton-transporting ATP synthase activity, rotational mechanism"/>
    <property type="evidence" value="ECO:0007669"/>
    <property type="project" value="UniProtKB-UniRule"/>
</dbReference>
<evidence type="ECO:0000256" key="14">
    <source>
        <dbReference type="SAM" id="MobiDB-lite"/>
    </source>
</evidence>
<keyword evidence="4 13" id="KW-0547">Nucleotide-binding</keyword>
<dbReference type="FunFam" id="3.40.50.300:FF:002432">
    <property type="entry name" value="ATP synthase subunit alpha, mitochondrial"/>
    <property type="match status" value="1"/>
</dbReference>
<dbReference type="PATRIC" id="fig|1618345.3.peg.608"/>
<keyword evidence="11 13" id="KW-0066">ATP synthesis</keyword>
<dbReference type="PROSITE" id="PS00152">
    <property type="entry name" value="ATPASE_ALPHA_BETA"/>
    <property type="match status" value="1"/>
</dbReference>
<dbReference type="PANTHER" id="PTHR48082:SF2">
    <property type="entry name" value="ATP SYNTHASE SUBUNIT ALPHA, MITOCHONDRIAL"/>
    <property type="match status" value="1"/>
</dbReference>
<dbReference type="GO" id="GO:0043531">
    <property type="term" value="F:ADP binding"/>
    <property type="evidence" value="ECO:0007669"/>
    <property type="project" value="TreeGrafter"/>
</dbReference>
<keyword evidence="9 13" id="KW-0472">Membrane</keyword>
<name>A0A0G0LRW8_UNCC2</name>
<evidence type="ECO:0000256" key="4">
    <source>
        <dbReference type="ARBA" id="ARBA00022741"/>
    </source>
</evidence>
<dbReference type="HAMAP" id="MF_01346">
    <property type="entry name" value="ATP_synth_alpha_bact"/>
    <property type="match status" value="1"/>
</dbReference>
<dbReference type="InterPro" id="IPR038376">
    <property type="entry name" value="ATP_synth_asu_C_sf"/>
</dbReference>
<dbReference type="Gene3D" id="3.40.50.300">
    <property type="entry name" value="P-loop containing nucleotide triphosphate hydrolases"/>
    <property type="match status" value="1"/>
</dbReference>
<evidence type="ECO:0000259" key="17">
    <source>
        <dbReference type="Pfam" id="PF02874"/>
    </source>
</evidence>
<dbReference type="PANTHER" id="PTHR48082">
    <property type="entry name" value="ATP SYNTHASE SUBUNIT ALPHA, MITOCHONDRIAL"/>
    <property type="match status" value="1"/>
</dbReference>
<keyword evidence="6 13" id="KW-0067">ATP-binding</keyword>
<dbReference type="InterPro" id="IPR005294">
    <property type="entry name" value="ATP_synth_F1_asu"/>
</dbReference>
<dbReference type="InterPro" id="IPR020003">
    <property type="entry name" value="ATPase_a/bsu_AS"/>
</dbReference>
<comment type="subcellular location">
    <subcellularLocation>
        <location evidence="13">Cell membrane</location>
        <topology evidence="13">Peripheral membrane protein</topology>
    </subcellularLocation>
    <subcellularLocation>
        <location evidence="1">Membrane</location>
    </subcellularLocation>
</comment>
<dbReference type="Pfam" id="PF00006">
    <property type="entry name" value="ATP-synt_ab"/>
    <property type="match status" value="1"/>
</dbReference>
<evidence type="ECO:0000256" key="1">
    <source>
        <dbReference type="ARBA" id="ARBA00004370"/>
    </source>
</evidence>
<dbReference type="InterPro" id="IPR023366">
    <property type="entry name" value="ATP_synth_asu-like_sf"/>
</dbReference>
<dbReference type="STRING" id="1618345.UT18_C0009G0064"/>
<evidence type="ECO:0000256" key="3">
    <source>
        <dbReference type="ARBA" id="ARBA00022448"/>
    </source>
</evidence>
<feature type="domain" description="ATPase F1/V1/A1 complex alpha/beta subunit N-terminal" evidence="17">
    <location>
        <begin position="64"/>
        <end position="131"/>
    </location>
</feature>
<dbReference type="InterPro" id="IPR000793">
    <property type="entry name" value="ATP_synth_asu_C"/>
</dbReference>
<protein>
    <recommendedName>
        <fullName evidence="13">ATP synthase subunit alpha</fullName>
        <ecNumber evidence="13">7.1.2.2</ecNumber>
    </recommendedName>
    <alternativeName>
        <fullName evidence="13">ATP synthase F1 sector subunit alpha</fullName>
    </alternativeName>
    <alternativeName>
        <fullName evidence="13">F-ATPase subunit alpha</fullName>
    </alternativeName>
</protein>
<keyword evidence="3 13" id="KW-0813">Transport</keyword>
<evidence type="ECO:0000256" key="13">
    <source>
        <dbReference type="HAMAP-Rule" id="MF_01346"/>
    </source>
</evidence>
<dbReference type="SUPFAM" id="SSF52540">
    <property type="entry name" value="P-loop containing nucleoside triphosphate hydrolases"/>
    <property type="match status" value="1"/>
</dbReference>
<sequence>MSKSIVDFLNEIDEKPKDKAAPKKKKKTVAAFKPSLNSPKTVKNISKVLEESMPVNELSPDIVEVGEVVYIGDGVCKIEGLSNARIDDVLKIETEKGEVLTLVLGMSDSLVETVVLGDYFGIKKGQNVISTRKTLKISSGEDILGRVISPIGKPLDGRGPIKGGKMMQVERPAPPVYMRSPIVDQLKTGFLVVDSIIPVGLGQRELVIGDRKTGKTRFMADVICNLKGAGIYCVYVAIGAQKAKVKGFTEYLDRFGALEYTAIVMSSSDDPPSLNYLAPYAGSALAEYFLDQGKNALVIYDDLSKHAKAYRQMALLLKRSPGRDAYPGDIFFLHSRLLERSAKLSGQYGGGSITALPMAETQNGDISEYITTNLMSITDGHIYLDSLMMHDGILPAVNSGASVSRIGGSIQPPMLRKLAELAAGQLARYNEVKSYEIMNTEISIETEREIAKGKRILEIFTQKSGINYLQDEEVLLLYLVTTGLLDFIDLSVVTNIKSEIIEFYRNNRDNFSDFAKGALSVMKSVDEIKPFADHLIEGFYAKSESESAKTLKNAYLKDVEDKETKEKEKASKEAENKAKEGDKT</sequence>
<proteinExistence type="inferred from homology"/>
<dbReference type="Gene3D" id="1.20.150.20">
    <property type="entry name" value="ATP synthase alpha/beta chain, C-terminal domain"/>
    <property type="match status" value="1"/>
</dbReference>
<evidence type="ECO:0000256" key="8">
    <source>
        <dbReference type="ARBA" id="ARBA00023065"/>
    </source>
</evidence>
<evidence type="ECO:0000259" key="16">
    <source>
        <dbReference type="Pfam" id="PF00306"/>
    </source>
</evidence>
<dbReference type="Gene3D" id="2.40.30.20">
    <property type="match status" value="1"/>
</dbReference>
<dbReference type="Proteomes" id="UP000034207">
    <property type="component" value="Unassembled WGS sequence"/>
</dbReference>
<evidence type="ECO:0000256" key="9">
    <source>
        <dbReference type="ARBA" id="ARBA00023136"/>
    </source>
</evidence>
<organism evidence="18 19">
    <name type="scientific">candidate division CPR2 bacterium GW2011_GWC2_39_10</name>
    <dbReference type="NCBI Taxonomy" id="1618345"/>
    <lineage>
        <taxon>Bacteria</taxon>
        <taxon>Bacteria division CPR2</taxon>
    </lineage>
</organism>
<comment type="caution">
    <text evidence="18">The sequence shown here is derived from an EMBL/GenBank/DDBJ whole genome shotgun (WGS) entry which is preliminary data.</text>
</comment>
<evidence type="ECO:0000256" key="11">
    <source>
        <dbReference type="ARBA" id="ARBA00023310"/>
    </source>
</evidence>
<dbReference type="SUPFAM" id="SSF50615">
    <property type="entry name" value="N-terminal domain of alpha and beta subunits of F1 ATP synthase"/>
    <property type="match status" value="1"/>
</dbReference>
<dbReference type="GO" id="GO:0005524">
    <property type="term" value="F:ATP binding"/>
    <property type="evidence" value="ECO:0007669"/>
    <property type="project" value="UniProtKB-UniRule"/>
</dbReference>
<dbReference type="Pfam" id="PF02874">
    <property type="entry name" value="ATP-synt_ab_N"/>
    <property type="match status" value="1"/>
</dbReference>
<dbReference type="EMBL" id="LBVV01000009">
    <property type="protein sequence ID" value="KKQ94653.1"/>
    <property type="molecule type" value="Genomic_DNA"/>
</dbReference>
<comment type="similarity">
    <text evidence="2 13">Belongs to the ATPase alpha/beta chains family.</text>
</comment>
<comment type="subunit">
    <text evidence="12">F-type ATPases have 2 components, CF(1) - the catalytic core - and CF(0) - the membrane proton channel. CF(1) has five subunits: alpha(3), beta(3), gamma(1), delta(1), epsilon(1). CF(0) has four main subunits: a(1), b(1), b'(1) and c(9-12).</text>
</comment>
<feature type="region of interest" description="Disordered" evidence="14">
    <location>
        <begin position="560"/>
        <end position="584"/>
    </location>
</feature>
<keyword evidence="13" id="KW-1003">Cell membrane</keyword>
<dbReference type="NCBIfam" id="TIGR00962">
    <property type="entry name" value="atpA"/>
    <property type="match status" value="1"/>
</dbReference>
<dbReference type="SUPFAM" id="SSF47917">
    <property type="entry name" value="C-terminal domain of alpha and beta subunits of F1 ATP synthase"/>
    <property type="match status" value="1"/>
</dbReference>
<comment type="function">
    <text evidence="13">Produces ATP from ADP in the presence of a proton gradient across the membrane. The alpha chain is a regulatory subunit.</text>
</comment>
<dbReference type="EC" id="7.1.2.2" evidence="13"/>
<evidence type="ECO:0000313" key="19">
    <source>
        <dbReference type="Proteomes" id="UP000034207"/>
    </source>
</evidence>
<evidence type="ECO:0000256" key="12">
    <source>
        <dbReference type="ARBA" id="ARBA00026013"/>
    </source>
</evidence>
<keyword evidence="7 13" id="KW-1278">Translocase</keyword>
<feature type="binding site" evidence="13">
    <location>
        <begin position="209"/>
        <end position="216"/>
    </location>
    <ligand>
        <name>ATP</name>
        <dbReference type="ChEBI" id="CHEBI:30616"/>
    </ligand>
</feature>
<evidence type="ECO:0000313" key="18">
    <source>
        <dbReference type="EMBL" id="KKQ94653.1"/>
    </source>
</evidence>
<feature type="site" description="Required for activity" evidence="13">
    <location>
        <position position="402"/>
    </location>
</feature>
<reference evidence="18 19" key="1">
    <citation type="journal article" date="2015" name="Nature">
        <title>rRNA introns, odd ribosomes, and small enigmatic genomes across a large radiation of phyla.</title>
        <authorList>
            <person name="Brown C.T."/>
            <person name="Hug L.A."/>
            <person name="Thomas B.C."/>
            <person name="Sharon I."/>
            <person name="Castelle C.J."/>
            <person name="Singh A."/>
            <person name="Wilkins M.J."/>
            <person name="Williams K.H."/>
            <person name="Banfield J.F."/>
        </authorList>
    </citation>
    <scope>NUCLEOTIDE SEQUENCE [LARGE SCALE GENOMIC DNA]</scope>
</reference>
<evidence type="ECO:0000256" key="5">
    <source>
        <dbReference type="ARBA" id="ARBA00022781"/>
    </source>
</evidence>
<comment type="catalytic activity">
    <reaction evidence="13">
        <text>ATP + H2O + 4 H(+)(in) = ADP + phosphate + 5 H(+)(out)</text>
        <dbReference type="Rhea" id="RHEA:57720"/>
        <dbReference type="ChEBI" id="CHEBI:15377"/>
        <dbReference type="ChEBI" id="CHEBI:15378"/>
        <dbReference type="ChEBI" id="CHEBI:30616"/>
        <dbReference type="ChEBI" id="CHEBI:43474"/>
        <dbReference type="ChEBI" id="CHEBI:456216"/>
        <dbReference type="EC" id="7.1.2.2"/>
    </reaction>
</comment>
<evidence type="ECO:0000256" key="7">
    <source>
        <dbReference type="ARBA" id="ARBA00022967"/>
    </source>
</evidence>
<dbReference type="CDD" id="cd01132">
    <property type="entry name" value="F1-ATPase_alpha_CD"/>
    <property type="match status" value="1"/>
</dbReference>
<dbReference type="AlphaFoldDB" id="A0A0G0LRW8"/>
<evidence type="ECO:0000256" key="6">
    <source>
        <dbReference type="ARBA" id="ARBA00022840"/>
    </source>
</evidence>
<keyword evidence="10 13" id="KW-0139">CF(1)</keyword>
<evidence type="ECO:0000259" key="15">
    <source>
        <dbReference type="Pfam" id="PF00006"/>
    </source>
</evidence>
<keyword evidence="8 13" id="KW-0406">Ion transport</keyword>
<dbReference type="Pfam" id="PF00306">
    <property type="entry name" value="ATP-synt_ab_C"/>
    <property type="match status" value="1"/>
</dbReference>
<evidence type="ECO:0000256" key="2">
    <source>
        <dbReference type="ARBA" id="ARBA00008936"/>
    </source>
</evidence>
<dbReference type="GO" id="GO:0005886">
    <property type="term" value="C:plasma membrane"/>
    <property type="evidence" value="ECO:0007669"/>
    <property type="project" value="UniProtKB-SubCell"/>
</dbReference>
<dbReference type="GO" id="GO:0045259">
    <property type="term" value="C:proton-transporting ATP synthase complex"/>
    <property type="evidence" value="ECO:0007669"/>
    <property type="project" value="UniProtKB-KW"/>
</dbReference>
<feature type="domain" description="ATPase F1/V1/A1 complex alpha/beta subunit nucleotide-binding" evidence="15">
    <location>
        <begin position="189"/>
        <end position="404"/>
    </location>
</feature>
<dbReference type="InterPro" id="IPR000194">
    <property type="entry name" value="ATPase_F1/V1/A1_a/bsu_nucl-bd"/>
</dbReference>
<evidence type="ECO:0000256" key="10">
    <source>
        <dbReference type="ARBA" id="ARBA00023196"/>
    </source>
</evidence>
<dbReference type="InterPro" id="IPR004100">
    <property type="entry name" value="ATPase_F1/V1/A1_a/bsu_N"/>
</dbReference>
<keyword evidence="5 13" id="KW-0375">Hydrogen ion transport</keyword>
<dbReference type="InterPro" id="IPR033732">
    <property type="entry name" value="ATP_synth_F1_a_nt-bd_dom"/>
</dbReference>
<gene>
    <name evidence="13" type="primary">atpA</name>
    <name evidence="18" type="ORF">UT18_C0009G0064</name>
</gene>
<dbReference type="InterPro" id="IPR036121">
    <property type="entry name" value="ATPase_F1/V1/A1_a/bsu_N_sf"/>
</dbReference>